<name>A0A9W9DKC7_9AGAR</name>
<dbReference type="InterPro" id="IPR008972">
    <property type="entry name" value="Cupredoxin"/>
</dbReference>
<evidence type="ECO:0000259" key="13">
    <source>
        <dbReference type="Pfam" id="PF00394"/>
    </source>
</evidence>
<evidence type="ECO:0000313" key="17">
    <source>
        <dbReference type="Proteomes" id="UP001150266"/>
    </source>
</evidence>
<proteinExistence type="inferred from homology"/>
<keyword evidence="8" id="KW-0560">Oxidoreductase</keyword>
<keyword evidence="6" id="KW-0964">Secreted</keyword>
<evidence type="ECO:0000259" key="15">
    <source>
        <dbReference type="Pfam" id="PF07732"/>
    </source>
</evidence>
<evidence type="ECO:0000256" key="8">
    <source>
        <dbReference type="ARBA" id="ARBA00023002"/>
    </source>
</evidence>
<comment type="caution">
    <text evidence="16">The sequence shown here is derived from an EMBL/GenBank/DDBJ whole genome shotgun (WGS) entry which is preliminary data.</text>
</comment>
<dbReference type="InterPro" id="IPR011707">
    <property type="entry name" value="Cu-oxidase-like_N"/>
</dbReference>
<gene>
    <name evidence="16" type="ORF">J3R30DRAFT_3406819</name>
</gene>
<dbReference type="GO" id="GO:0005507">
    <property type="term" value="F:copper ion binding"/>
    <property type="evidence" value="ECO:0007669"/>
    <property type="project" value="InterPro"/>
</dbReference>
<evidence type="ECO:0000256" key="6">
    <source>
        <dbReference type="ARBA" id="ARBA00022525"/>
    </source>
</evidence>
<dbReference type="AlphaFoldDB" id="A0A9W9DKC7"/>
<evidence type="ECO:0000259" key="14">
    <source>
        <dbReference type="Pfam" id="PF07731"/>
    </source>
</evidence>
<evidence type="ECO:0000256" key="12">
    <source>
        <dbReference type="SAM" id="SignalP"/>
    </source>
</evidence>
<dbReference type="InterPro" id="IPR001117">
    <property type="entry name" value="Cu-oxidase_2nd"/>
</dbReference>
<accession>A0A9W9DKC7</accession>
<feature type="domain" description="Plastocyanin-like" evidence="15">
    <location>
        <begin position="34"/>
        <end position="123"/>
    </location>
</feature>
<dbReference type="Pfam" id="PF07732">
    <property type="entry name" value="Cu-oxidase_3"/>
    <property type="match status" value="1"/>
</dbReference>
<evidence type="ECO:0000256" key="9">
    <source>
        <dbReference type="ARBA" id="ARBA00023008"/>
    </source>
</evidence>
<dbReference type="SUPFAM" id="SSF49503">
    <property type="entry name" value="Cupredoxins"/>
    <property type="match status" value="3"/>
</dbReference>
<dbReference type="Gene3D" id="2.60.40.420">
    <property type="entry name" value="Cupredoxins - blue copper proteins"/>
    <property type="match status" value="3"/>
</dbReference>
<comment type="similarity">
    <text evidence="4">Belongs to the multicopper oxidase family.</text>
</comment>
<dbReference type="CDD" id="cd13903">
    <property type="entry name" value="CuRO_3_Tv-LCC_like"/>
    <property type="match status" value="1"/>
</dbReference>
<evidence type="ECO:0000256" key="1">
    <source>
        <dbReference type="ARBA" id="ARBA00000349"/>
    </source>
</evidence>
<comment type="catalytic activity">
    <reaction evidence="1">
        <text>4 hydroquinone + O2 = 4 benzosemiquinone + 2 H2O</text>
        <dbReference type="Rhea" id="RHEA:11276"/>
        <dbReference type="ChEBI" id="CHEBI:15377"/>
        <dbReference type="ChEBI" id="CHEBI:15379"/>
        <dbReference type="ChEBI" id="CHEBI:17594"/>
        <dbReference type="ChEBI" id="CHEBI:17977"/>
        <dbReference type="EC" id="1.10.3.2"/>
    </reaction>
</comment>
<dbReference type="PANTHER" id="PTHR11709">
    <property type="entry name" value="MULTI-COPPER OXIDASE"/>
    <property type="match status" value="1"/>
</dbReference>
<dbReference type="OrthoDB" id="2121828at2759"/>
<dbReference type="InterPro" id="IPR011706">
    <property type="entry name" value="Cu-oxidase_C"/>
</dbReference>
<evidence type="ECO:0000313" key="16">
    <source>
        <dbReference type="EMBL" id="KAJ4473035.1"/>
    </source>
</evidence>
<evidence type="ECO:0000256" key="3">
    <source>
        <dbReference type="ARBA" id="ARBA00004613"/>
    </source>
</evidence>
<dbReference type="Proteomes" id="UP001150266">
    <property type="component" value="Unassembled WGS sequence"/>
</dbReference>
<comment type="subcellular location">
    <subcellularLocation>
        <location evidence="3">Secreted</location>
    </subcellularLocation>
</comment>
<dbReference type="FunFam" id="2.60.40.420:FF:000045">
    <property type="entry name" value="Laccase 2"/>
    <property type="match status" value="1"/>
</dbReference>
<keyword evidence="10" id="KW-1015">Disulfide bond</keyword>
<evidence type="ECO:0000256" key="2">
    <source>
        <dbReference type="ARBA" id="ARBA00001935"/>
    </source>
</evidence>
<keyword evidence="11" id="KW-0325">Glycoprotein</keyword>
<dbReference type="GO" id="GO:0052716">
    <property type="term" value="F:hydroquinone:oxygen oxidoreductase activity"/>
    <property type="evidence" value="ECO:0007669"/>
    <property type="project" value="UniProtKB-EC"/>
</dbReference>
<organism evidence="16 17">
    <name type="scientific">Lentinula aciculospora</name>
    <dbReference type="NCBI Taxonomy" id="153920"/>
    <lineage>
        <taxon>Eukaryota</taxon>
        <taxon>Fungi</taxon>
        <taxon>Dikarya</taxon>
        <taxon>Basidiomycota</taxon>
        <taxon>Agaricomycotina</taxon>
        <taxon>Agaricomycetes</taxon>
        <taxon>Agaricomycetidae</taxon>
        <taxon>Agaricales</taxon>
        <taxon>Marasmiineae</taxon>
        <taxon>Omphalotaceae</taxon>
        <taxon>Lentinula</taxon>
    </lineage>
</organism>
<evidence type="ECO:0000256" key="5">
    <source>
        <dbReference type="ARBA" id="ARBA00012297"/>
    </source>
</evidence>
<keyword evidence="12" id="KW-0732">Signal</keyword>
<feature type="domain" description="Plastocyanin-like" evidence="14">
    <location>
        <begin position="374"/>
        <end position="476"/>
    </location>
</feature>
<feature type="signal peptide" evidence="12">
    <location>
        <begin position="1"/>
        <end position="18"/>
    </location>
</feature>
<dbReference type="Pfam" id="PF00394">
    <property type="entry name" value="Cu-oxidase"/>
    <property type="match status" value="1"/>
</dbReference>
<comment type="cofactor">
    <cofactor evidence="2">
        <name>Cu cation</name>
        <dbReference type="ChEBI" id="CHEBI:23378"/>
    </cofactor>
</comment>
<keyword evidence="7" id="KW-0479">Metal-binding</keyword>
<dbReference type="PANTHER" id="PTHR11709:SF394">
    <property type="entry name" value="FI03373P-RELATED"/>
    <property type="match status" value="1"/>
</dbReference>
<reference evidence="16" key="1">
    <citation type="submission" date="2022-08" db="EMBL/GenBank/DDBJ databases">
        <title>A Global Phylogenomic Analysis of the Shiitake Genus Lentinula.</title>
        <authorList>
            <consortium name="DOE Joint Genome Institute"/>
            <person name="Sierra-Patev S."/>
            <person name="Min B."/>
            <person name="Naranjo-Ortiz M."/>
            <person name="Looney B."/>
            <person name="Konkel Z."/>
            <person name="Slot J.C."/>
            <person name="Sakamoto Y."/>
            <person name="Steenwyk J.L."/>
            <person name="Rokas A."/>
            <person name="Carro J."/>
            <person name="Camarero S."/>
            <person name="Ferreira P."/>
            <person name="Molpeceres G."/>
            <person name="Ruiz-Duenas F.J."/>
            <person name="Serrano A."/>
            <person name="Henrissat B."/>
            <person name="Drula E."/>
            <person name="Hughes K.W."/>
            <person name="Mata J.L."/>
            <person name="Ishikawa N.K."/>
            <person name="Vargas-Isla R."/>
            <person name="Ushijima S."/>
            <person name="Smith C.A."/>
            <person name="Ahrendt S."/>
            <person name="Andreopoulos W."/>
            <person name="He G."/>
            <person name="Labutti K."/>
            <person name="Lipzen A."/>
            <person name="Ng V."/>
            <person name="Riley R."/>
            <person name="Sandor L."/>
            <person name="Barry K."/>
            <person name="Martinez A.T."/>
            <person name="Xiao Y."/>
            <person name="Gibbons J.G."/>
            <person name="Terashima K."/>
            <person name="Grigoriev I.V."/>
            <person name="Hibbett D.S."/>
        </authorList>
    </citation>
    <scope>NUCLEOTIDE SEQUENCE</scope>
    <source>
        <strain evidence="16">JLM2183</strain>
    </source>
</reference>
<feature type="domain" description="Plastocyanin-like" evidence="13">
    <location>
        <begin position="179"/>
        <end position="321"/>
    </location>
</feature>
<evidence type="ECO:0000256" key="7">
    <source>
        <dbReference type="ARBA" id="ARBA00022723"/>
    </source>
</evidence>
<keyword evidence="9" id="KW-0186">Copper</keyword>
<dbReference type="InterPro" id="IPR045087">
    <property type="entry name" value="Cu-oxidase_fam"/>
</dbReference>
<dbReference type="Pfam" id="PF07731">
    <property type="entry name" value="Cu-oxidase_2"/>
    <property type="match status" value="1"/>
</dbReference>
<evidence type="ECO:0000256" key="4">
    <source>
        <dbReference type="ARBA" id="ARBA00010609"/>
    </source>
</evidence>
<evidence type="ECO:0000256" key="10">
    <source>
        <dbReference type="ARBA" id="ARBA00023157"/>
    </source>
</evidence>
<keyword evidence="17" id="KW-1185">Reference proteome</keyword>
<dbReference type="GO" id="GO:0005576">
    <property type="term" value="C:extracellular region"/>
    <property type="evidence" value="ECO:0007669"/>
    <property type="project" value="UniProtKB-SubCell"/>
</dbReference>
<feature type="chain" id="PRO_5040791545" description="laccase" evidence="12">
    <location>
        <begin position="19"/>
        <end position="534"/>
    </location>
</feature>
<dbReference type="EC" id="1.10.3.2" evidence="5"/>
<sequence length="534" mass="56819">MIHLLSCLLLGPIGGALAAIGPVTDLHIVNAFIQPDGFNRSGVLAEGVFPGPLITGNKGDNFQINVLDELTNGTMLLSTSIHWHGLFQKTTNWADGPAFVNQCPIAAGDSFLYNFNVPDQAGTPSSLTGNLDKQPPNIATDCADPWWCMTLKTHMLIFTILMMIQPSSHSLTDVPAPQAGLVPTSDAVLINGLGEFPWLFITRVKLNSRTGRSFNGPADAPLTVINVVQGTRYRFRLVSISCDPNFLFSIDGHTFTVIEADGVNHEPVVVDSIQIFAAQRYSFVLTANQSVDNYWIRANPNNANNGFNGGINSAILRYSGAPIVDPVTILTTVDTLQETSLVPGNATANGVDVDLNLALSFDGARFEINGVSFFPPTVPVLLQILSGSTTAAELLPSGSVYTLPLNSVIQLSFNTAAVANIGGPHPFHLHGHTFDVVRSAGSTNYNYVNPPRRDVVSTGAATDNVTIRFTTDNAGPCEVPSLSHRLAFGSPTSGFAIVFAEDAPDVATANPVPDAWNQLCPIYDALTPGQLGGN</sequence>
<protein>
    <recommendedName>
        <fullName evidence="5">laccase</fullName>
        <ecNumber evidence="5">1.10.3.2</ecNumber>
    </recommendedName>
</protein>
<evidence type="ECO:0000256" key="11">
    <source>
        <dbReference type="ARBA" id="ARBA00023180"/>
    </source>
</evidence>
<dbReference type="EMBL" id="JAOTPV010000018">
    <property type="protein sequence ID" value="KAJ4473035.1"/>
    <property type="molecule type" value="Genomic_DNA"/>
</dbReference>